<dbReference type="InterPro" id="IPR012080">
    <property type="entry name" value="Asp_semialdehyde_DH"/>
</dbReference>
<dbReference type="Pfam" id="PF02774">
    <property type="entry name" value="Semialdhyde_dhC"/>
    <property type="match status" value="1"/>
</dbReference>
<keyword evidence="7 15" id="KW-0028">Amino-acid biosynthesis</keyword>
<feature type="active site" description="Acyl-thioester intermediate" evidence="15">
    <location>
        <position position="137"/>
    </location>
</feature>
<dbReference type="InterPro" id="IPR000534">
    <property type="entry name" value="Semialdehyde_DH_NAD-bd"/>
</dbReference>
<evidence type="ECO:0000256" key="1">
    <source>
        <dbReference type="ARBA" id="ARBA00005021"/>
    </source>
</evidence>
<comment type="caution">
    <text evidence="17">The sequence shown here is derived from an EMBL/GenBank/DDBJ whole genome shotgun (WGS) entry which is preliminary data.</text>
</comment>
<evidence type="ECO:0000256" key="9">
    <source>
        <dbReference type="ARBA" id="ARBA00022857"/>
    </source>
</evidence>
<dbReference type="RefSeq" id="WP_364592896.1">
    <property type="nucleotide sequence ID" value="NZ_JBFAQK010000015.1"/>
</dbReference>
<keyword evidence="18" id="KW-1185">Reference proteome</keyword>
<feature type="binding site" evidence="15">
    <location>
        <begin position="167"/>
        <end position="168"/>
    </location>
    <ligand>
        <name>NADP(+)</name>
        <dbReference type="ChEBI" id="CHEBI:58349"/>
    </ligand>
</feature>
<evidence type="ECO:0000313" key="18">
    <source>
        <dbReference type="Proteomes" id="UP001552521"/>
    </source>
</evidence>
<evidence type="ECO:0000256" key="12">
    <source>
        <dbReference type="ARBA" id="ARBA00023154"/>
    </source>
</evidence>
<reference evidence="17 18" key="1">
    <citation type="submission" date="2024-06" db="EMBL/GenBank/DDBJ databases">
        <title>The Natural Products Discovery Center: Release of the First 8490 Sequenced Strains for Exploring Actinobacteria Biosynthetic Diversity.</title>
        <authorList>
            <person name="Kalkreuter E."/>
            <person name="Kautsar S.A."/>
            <person name="Yang D."/>
            <person name="Bader C.D."/>
            <person name="Teijaro C.N."/>
            <person name="Fluegel L."/>
            <person name="Davis C.M."/>
            <person name="Simpson J.R."/>
            <person name="Lauterbach L."/>
            <person name="Steele A.D."/>
            <person name="Gui C."/>
            <person name="Meng S."/>
            <person name="Li G."/>
            <person name="Viehrig K."/>
            <person name="Ye F."/>
            <person name="Su P."/>
            <person name="Kiefer A.F."/>
            <person name="Nichols A."/>
            <person name="Cepeda A.J."/>
            <person name="Yan W."/>
            <person name="Fan B."/>
            <person name="Jiang Y."/>
            <person name="Adhikari A."/>
            <person name="Zheng C.-J."/>
            <person name="Schuster L."/>
            <person name="Cowan T.M."/>
            <person name="Smanski M.J."/>
            <person name="Chevrette M.G."/>
            <person name="De Carvalho L.P.S."/>
            <person name="Shen B."/>
        </authorList>
    </citation>
    <scope>NUCLEOTIDE SEQUENCE [LARGE SCALE GENOMIC DNA]</scope>
    <source>
        <strain evidence="17 18">NPDC049344</strain>
    </source>
</reference>
<keyword evidence="11 15" id="KW-0560">Oxidoreductase</keyword>
<dbReference type="EC" id="1.2.1.11" evidence="6 15"/>
<evidence type="ECO:0000256" key="8">
    <source>
        <dbReference type="ARBA" id="ARBA00022697"/>
    </source>
</evidence>
<feature type="domain" description="Semialdehyde dehydrogenase NAD-binding" evidence="16">
    <location>
        <begin position="11"/>
        <end position="126"/>
    </location>
</feature>
<evidence type="ECO:0000256" key="3">
    <source>
        <dbReference type="ARBA" id="ARBA00005097"/>
    </source>
</evidence>
<feature type="binding site" evidence="15">
    <location>
        <begin position="18"/>
        <end position="21"/>
    </location>
    <ligand>
        <name>NADP(+)</name>
        <dbReference type="ChEBI" id="CHEBI:58349"/>
    </ligand>
</feature>
<keyword evidence="8 15" id="KW-0791">Threonine biosynthesis</keyword>
<keyword evidence="9 15" id="KW-0521">NADP</keyword>
<comment type="pathway">
    <text evidence="1 15">Amino-acid biosynthesis; L-methionine biosynthesis via de novo pathway; L-homoserine from L-aspartate: step 2/3.</text>
</comment>
<evidence type="ECO:0000256" key="10">
    <source>
        <dbReference type="ARBA" id="ARBA00022915"/>
    </source>
</evidence>
<dbReference type="PANTHER" id="PTHR46278">
    <property type="entry name" value="DEHYDROGENASE, PUTATIVE-RELATED"/>
    <property type="match status" value="1"/>
</dbReference>
<comment type="subunit">
    <text evidence="5 15">Homodimer.</text>
</comment>
<sequence>MTLVTDPAAPRIAIVGATGVVGNTLIELIEERSLHYREMHLVASARSAGRELMVDGRPYAVQDLEDFDFGRADIAFFSAGTPISAEWVPVAAAKGTLVIDNTNAFRMDPDTPLVVPQVNAHVLERRPESGIVANPNCSTIPLVRVLQPVERRWGIRQVVASTYQAASGQGHHGIEELLEGTELALRDPDAELPAERFKPPLAFNVVPSIDRLLDTGFTLEEQKMLQESRKILDRPHLDLTATCVRVPVVNSHSEAVWVEAGAPVDRDELVALLAGLPEVTVHDAENPGAFPTPLRAGHPDHVHVGRIRVTPDNPRGFWLWLVSDNLRVGAALNAIQVAEYVLRHGFMAGGTR</sequence>
<comment type="catalytic activity">
    <reaction evidence="14 15">
        <text>L-aspartate 4-semialdehyde + phosphate + NADP(+) = 4-phospho-L-aspartate + NADPH + H(+)</text>
        <dbReference type="Rhea" id="RHEA:24284"/>
        <dbReference type="ChEBI" id="CHEBI:15378"/>
        <dbReference type="ChEBI" id="CHEBI:43474"/>
        <dbReference type="ChEBI" id="CHEBI:57535"/>
        <dbReference type="ChEBI" id="CHEBI:57783"/>
        <dbReference type="ChEBI" id="CHEBI:58349"/>
        <dbReference type="ChEBI" id="CHEBI:537519"/>
        <dbReference type="EC" id="1.2.1.11"/>
    </reaction>
</comment>
<dbReference type="GO" id="GO:0004073">
    <property type="term" value="F:aspartate-semialdehyde dehydrogenase activity"/>
    <property type="evidence" value="ECO:0007669"/>
    <property type="project" value="UniProtKB-EC"/>
</dbReference>
<evidence type="ECO:0000256" key="6">
    <source>
        <dbReference type="ARBA" id="ARBA00013120"/>
    </source>
</evidence>
<dbReference type="Pfam" id="PF01118">
    <property type="entry name" value="Semialdhyde_dh"/>
    <property type="match status" value="1"/>
</dbReference>
<evidence type="ECO:0000256" key="2">
    <source>
        <dbReference type="ARBA" id="ARBA00005076"/>
    </source>
</evidence>
<feature type="active site" description="Proton acceptor" evidence="15">
    <location>
        <position position="252"/>
    </location>
</feature>
<comment type="caution">
    <text evidence="15">Lacks conserved residue(s) required for the propagation of feature annotation.</text>
</comment>
<dbReference type="CDD" id="cd18131">
    <property type="entry name" value="ASADH_C_bac_euk_like"/>
    <property type="match status" value="1"/>
</dbReference>
<dbReference type="InterPro" id="IPR005986">
    <property type="entry name" value="Asp_semialdehyde_DH_beta"/>
</dbReference>
<name>A0ABV3HTG8_9ACTN</name>
<comment type="similarity">
    <text evidence="4 15">Belongs to the aspartate-semialdehyde dehydrogenase family.</text>
</comment>
<dbReference type="InterPro" id="IPR012280">
    <property type="entry name" value="Semialdhyde_DH_dimer_dom"/>
</dbReference>
<dbReference type="Gene3D" id="3.30.360.10">
    <property type="entry name" value="Dihydrodipicolinate Reductase, domain 2"/>
    <property type="match status" value="1"/>
</dbReference>
<accession>A0ABV3HTG8</accession>
<evidence type="ECO:0000256" key="11">
    <source>
        <dbReference type="ARBA" id="ARBA00023002"/>
    </source>
</evidence>
<comment type="pathway">
    <text evidence="2 15">Amino-acid biosynthesis; L-lysine biosynthesis via DAP pathway; (S)-tetrahydrodipicolinate from L-aspartate: step 2/4.</text>
</comment>
<dbReference type="NCBIfam" id="NF011456">
    <property type="entry name" value="PRK14874.1"/>
    <property type="match status" value="1"/>
</dbReference>
<evidence type="ECO:0000256" key="5">
    <source>
        <dbReference type="ARBA" id="ARBA00011738"/>
    </source>
</evidence>
<dbReference type="NCBIfam" id="TIGR01296">
    <property type="entry name" value="asd_B"/>
    <property type="match status" value="1"/>
</dbReference>
<evidence type="ECO:0000256" key="14">
    <source>
        <dbReference type="ARBA" id="ARBA00047891"/>
    </source>
</evidence>
<feature type="binding site" evidence="15">
    <location>
        <position position="106"/>
    </location>
    <ligand>
        <name>phosphate</name>
        <dbReference type="ChEBI" id="CHEBI:43474"/>
    </ligand>
</feature>
<dbReference type="EMBL" id="JBFAQK010000015">
    <property type="protein sequence ID" value="MEV4681879.1"/>
    <property type="molecule type" value="Genomic_DNA"/>
</dbReference>
<dbReference type="PANTHER" id="PTHR46278:SF2">
    <property type="entry name" value="ASPARTATE-SEMIALDEHYDE DEHYDROGENASE"/>
    <property type="match status" value="1"/>
</dbReference>
<organism evidence="17 18">
    <name type="scientific">Streptomyces kurssanovii</name>
    <dbReference type="NCBI Taxonomy" id="67312"/>
    <lineage>
        <taxon>Bacteria</taxon>
        <taxon>Bacillati</taxon>
        <taxon>Actinomycetota</taxon>
        <taxon>Actinomycetes</taxon>
        <taxon>Kitasatosporales</taxon>
        <taxon>Streptomycetaceae</taxon>
        <taxon>Streptomyces</taxon>
    </lineage>
</organism>
<dbReference type="Gene3D" id="3.40.50.720">
    <property type="entry name" value="NAD(P)-binding Rossmann-like Domain"/>
    <property type="match status" value="1"/>
</dbReference>
<keyword evidence="13 15" id="KW-0486">Methionine biosynthesis</keyword>
<feature type="binding site" evidence="15">
    <location>
        <begin position="46"/>
        <end position="47"/>
    </location>
    <ligand>
        <name>NADP(+)</name>
        <dbReference type="ChEBI" id="CHEBI:58349"/>
    </ligand>
</feature>
<dbReference type="InterPro" id="IPR036291">
    <property type="entry name" value="NAD(P)-bd_dom_sf"/>
</dbReference>
<dbReference type="SUPFAM" id="SSF55347">
    <property type="entry name" value="Glyceraldehyde-3-phosphate dehydrogenase-like, C-terminal domain"/>
    <property type="match status" value="1"/>
</dbReference>
<dbReference type="SMART" id="SM00859">
    <property type="entry name" value="Semialdhyde_dh"/>
    <property type="match status" value="1"/>
</dbReference>
<feature type="binding site" evidence="15">
    <location>
        <position position="245"/>
    </location>
    <ligand>
        <name>substrate</name>
    </ligand>
</feature>
<keyword evidence="12 15" id="KW-0457">Lysine biosynthesis</keyword>
<dbReference type="CDD" id="cd02316">
    <property type="entry name" value="VcASADH2_like_N"/>
    <property type="match status" value="1"/>
</dbReference>
<evidence type="ECO:0000256" key="4">
    <source>
        <dbReference type="ARBA" id="ARBA00010584"/>
    </source>
</evidence>
<evidence type="ECO:0000256" key="15">
    <source>
        <dbReference type="HAMAP-Rule" id="MF_02121"/>
    </source>
</evidence>
<feature type="binding site" evidence="15">
    <location>
        <position position="325"/>
    </location>
    <ligand>
        <name>NADP(+)</name>
        <dbReference type="ChEBI" id="CHEBI:58349"/>
    </ligand>
</feature>
<proteinExistence type="inferred from homology"/>
<feature type="binding site" evidence="15">
    <location>
        <position position="164"/>
    </location>
    <ligand>
        <name>substrate</name>
    </ligand>
</feature>
<protein>
    <recommendedName>
        <fullName evidence="6 15">Aspartate-semialdehyde dehydrogenase</fullName>
        <shortName evidence="15">ASA dehydrogenase</shortName>
        <shortName evidence="15">ASADH</shortName>
        <ecNumber evidence="6 15">1.2.1.11</ecNumber>
    </recommendedName>
    <alternativeName>
        <fullName evidence="15">Aspartate-beta-semialdehyde dehydrogenase</fullName>
    </alternativeName>
</protein>
<gene>
    <name evidence="15" type="primary">asd</name>
    <name evidence="17" type="ORF">AB0K36_14000</name>
</gene>
<evidence type="ECO:0000256" key="13">
    <source>
        <dbReference type="ARBA" id="ARBA00023167"/>
    </source>
</evidence>
<dbReference type="HAMAP" id="MF_02121">
    <property type="entry name" value="ASADH"/>
    <property type="match status" value="1"/>
</dbReference>
<comment type="function">
    <text evidence="15">Catalyzes the NADPH-dependent formation of L-aspartate-semialdehyde (L-ASA) by the reductive dephosphorylation of L-aspartyl-4-phosphate.</text>
</comment>
<comment type="pathway">
    <text evidence="3 15">Amino-acid biosynthesis; L-threonine biosynthesis; L-threonine from L-aspartate: step 2/5.</text>
</comment>
<evidence type="ECO:0000313" key="17">
    <source>
        <dbReference type="EMBL" id="MEV4681879.1"/>
    </source>
</evidence>
<dbReference type="PIRSF" id="PIRSF000148">
    <property type="entry name" value="ASA_dh"/>
    <property type="match status" value="1"/>
</dbReference>
<keyword evidence="10 15" id="KW-0220">Diaminopimelate biosynthesis</keyword>
<evidence type="ECO:0000256" key="7">
    <source>
        <dbReference type="ARBA" id="ARBA00022605"/>
    </source>
</evidence>
<dbReference type="Proteomes" id="UP001552521">
    <property type="component" value="Unassembled WGS sequence"/>
</dbReference>
<evidence type="ECO:0000259" key="16">
    <source>
        <dbReference type="SMART" id="SM00859"/>
    </source>
</evidence>
<dbReference type="SUPFAM" id="SSF51735">
    <property type="entry name" value="NAD(P)-binding Rossmann-fold domains"/>
    <property type="match status" value="1"/>
</dbReference>